<dbReference type="OrthoDB" id="5324827at2759"/>
<feature type="compositionally biased region" description="Basic residues" evidence="1">
    <location>
        <begin position="300"/>
        <end position="314"/>
    </location>
</feature>
<organism evidence="2 3">
    <name type="scientific">Dactylellina haptotyla (strain CBS 200.50)</name>
    <name type="common">Nematode-trapping fungus</name>
    <name type="synonym">Monacrosporium haptotylum</name>
    <dbReference type="NCBI Taxonomy" id="1284197"/>
    <lineage>
        <taxon>Eukaryota</taxon>
        <taxon>Fungi</taxon>
        <taxon>Dikarya</taxon>
        <taxon>Ascomycota</taxon>
        <taxon>Pezizomycotina</taxon>
        <taxon>Orbiliomycetes</taxon>
        <taxon>Orbiliales</taxon>
        <taxon>Orbiliaceae</taxon>
        <taxon>Dactylellina</taxon>
    </lineage>
</organism>
<comment type="caution">
    <text evidence="2">The sequence shown here is derived from an EMBL/GenBank/DDBJ whole genome shotgun (WGS) entry which is preliminary data.</text>
</comment>
<accession>S8ADG1</accession>
<evidence type="ECO:0000313" key="3">
    <source>
        <dbReference type="Proteomes" id="UP000015100"/>
    </source>
</evidence>
<reference evidence="2 3" key="1">
    <citation type="journal article" date="2013" name="PLoS Genet.">
        <title>Genomic mechanisms accounting for the adaptation to parasitism in nematode-trapping fungi.</title>
        <authorList>
            <person name="Meerupati T."/>
            <person name="Andersson K.M."/>
            <person name="Friman E."/>
            <person name="Kumar D."/>
            <person name="Tunlid A."/>
            <person name="Ahren D."/>
        </authorList>
    </citation>
    <scope>NUCLEOTIDE SEQUENCE [LARGE SCALE GENOMIC DNA]</scope>
    <source>
        <strain evidence="2 3">CBS 200.50</strain>
    </source>
</reference>
<feature type="compositionally biased region" description="Polar residues" evidence="1">
    <location>
        <begin position="330"/>
        <end position="341"/>
    </location>
</feature>
<protein>
    <submittedName>
        <fullName evidence="2">Uncharacterized protein</fullName>
    </submittedName>
</protein>
<dbReference type="OMA" id="IPARACW"/>
<dbReference type="InterPro" id="IPR015943">
    <property type="entry name" value="WD40/YVTN_repeat-like_dom_sf"/>
</dbReference>
<dbReference type="SUPFAM" id="SSF50978">
    <property type="entry name" value="WD40 repeat-like"/>
    <property type="match status" value="1"/>
</dbReference>
<dbReference type="HOGENOM" id="CLU_027205_0_0_1"/>
<gene>
    <name evidence="2" type="ORF">H072_5062</name>
</gene>
<evidence type="ECO:0000256" key="1">
    <source>
        <dbReference type="SAM" id="MobiDB-lite"/>
    </source>
</evidence>
<feature type="region of interest" description="Disordered" evidence="1">
    <location>
        <begin position="291"/>
        <end position="370"/>
    </location>
</feature>
<dbReference type="EMBL" id="AQGS01000263">
    <property type="protein sequence ID" value="EPS41045.1"/>
    <property type="molecule type" value="Genomic_DNA"/>
</dbReference>
<dbReference type="AlphaFoldDB" id="S8ADG1"/>
<reference evidence="3" key="2">
    <citation type="submission" date="2013-04" db="EMBL/GenBank/DDBJ databases">
        <title>Genomic mechanisms accounting for the adaptation to parasitism in nematode-trapping fungi.</title>
        <authorList>
            <person name="Ahren D.G."/>
        </authorList>
    </citation>
    <scope>NUCLEOTIDE SEQUENCE [LARGE SCALE GENOMIC DNA]</scope>
    <source>
        <strain evidence="3">CBS 200.50</strain>
    </source>
</reference>
<feature type="compositionally biased region" description="Polar residues" evidence="1">
    <location>
        <begin position="349"/>
        <end position="362"/>
    </location>
</feature>
<dbReference type="Proteomes" id="UP000015100">
    <property type="component" value="Unassembled WGS sequence"/>
</dbReference>
<keyword evidence="3" id="KW-1185">Reference proteome</keyword>
<proteinExistence type="predicted"/>
<name>S8ADG1_DACHA</name>
<sequence>MNLKKSPADFFVEVNGDFGRRADAEAHFEALHSWYRNYEDANFGYCPKYRDVPKFEDKTNLSKYNHPLYQQPKPIASRFQNPGGSSSYGPPTSPRMGYGVYGQSVPSLALAGTPHNPVLDYSHGHPNAYQFPPNQEDEEHQSSSSWYTQGPSQTVNIKERSSPASNVKLRKSTTRAKAARRVQFAGLETVEELEDAPIPCNPEDCPDSRLALEDGRLLHTLAPETPYHKKPASSHDTFHKRPSTLGVPLNTNNDHSTHFSSGYNQDHTNLIPASASASASRRRSQIPCLGSANIDLHPTSNKHKKARRTRHPHRQSLPAQFIAEVEGDNTFPTSHSDQGNLVPSFASIGLSSTPSPSHQESPNEIIGSGSSWLEHDRTGRWLHIDSAEFLTDFSTKKPKEIFKKLLGGRTTRPCDTGVSHFTEKYESNQIIRYANLEARKEWAFVAISPDSKSIVGVCDHDHFMTYSMDDSGIRMRVGGEFEGEPQAIAISNNHLAILTLNKLQVFDHHIGRRVYEWTSDKTVAAENFTSIAFANNGLELCAGLTNGTIQFHYVPLENQDFDPEDVTFRRGDPRMDITLSSGDYAFTMSFSDDDMRFACGTQKRMLLVYQHRGSSWELRNKFKFNDWEPGTHRRISGAIFCPDNRFLFATTTSGRSSVYMRCIDNNKQSNCSQSVSYALPITKKGVTRSAMSPNGKAIALIDGDGTVYRCDFGAGSVLSDKQEFAKLPGTLIPARACWVSWTDTGALILLDKKGHLRVFPSVATGRSIR</sequence>
<dbReference type="Gene3D" id="2.130.10.10">
    <property type="entry name" value="YVTN repeat-like/Quinoprotein amine dehydrogenase"/>
    <property type="match status" value="1"/>
</dbReference>
<evidence type="ECO:0000313" key="2">
    <source>
        <dbReference type="EMBL" id="EPS41045.1"/>
    </source>
</evidence>
<feature type="compositionally biased region" description="Polar residues" evidence="1">
    <location>
        <begin position="142"/>
        <end position="156"/>
    </location>
</feature>
<dbReference type="InterPro" id="IPR036322">
    <property type="entry name" value="WD40_repeat_dom_sf"/>
</dbReference>
<feature type="region of interest" description="Disordered" evidence="1">
    <location>
        <begin position="119"/>
        <end position="165"/>
    </location>
</feature>